<dbReference type="CDD" id="cd16381">
    <property type="entry name" value="YitT_C_like_1"/>
    <property type="match status" value="1"/>
</dbReference>
<dbReference type="NCBIfam" id="NF003194">
    <property type="entry name" value="PRK04164.1-5"/>
    <property type="match status" value="1"/>
</dbReference>
<protein>
    <recommendedName>
        <fullName evidence="6">UPF0316 protein ACFFMS_11970</fullName>
    </recommendedName>
</protein>
<feature type="transmembrane region" description="Helical" evidence="6">
    <location>
        <begin position="59"/>
        <end position="79"/>
    </location>
</feature>
<accession>A0ABV5WEW9</accession>
<feature type="domain" description="DUF2179" evidence="7">
    <location>
        <begin position="110"/>
        <end position="163"/>
    </location>
</feature>
<dbReference type="InterPro" id="IPR022930">
    <property type="entry name" value="UPF0316"/>
</dbReference>
<keyword evidence="4 6" id="KW-1133">Transmembrane helix</keyword>
<feature type="domain" description="DUF5698" evidence="8">
    <location>
        <begin position="20"/>
        <end position="76"/>
    </location>
</feature>
<dbReference type="PANTHER" id="PTHR40060:SF1">
    <property type="entry name" value="UPF0316 PROTEIN YEBE"/>
    <property type="match status" value="1"/>
</dbReference>
<dbReference type="Pfam" id="PF10035">
    <property type="entry name" value="DUF2179"/>
    <property type="match status" value="1"/>
</dbReference>
<evidence type="ECO:0000256" key="2">
    <source>
        <dbReference type="ARBA" id="ARBA00022475"/>
    </source>
</evidence>
<evidence type="ECO:0000256" key="4">
    <source>
        <dbReference type="ARBA" id="ARBA00022989"/>
    </source>
</evidence>
<feature type="transmembrane region" description="Helical" evidence="6">
    <location>
        <begin position="34"/>
        <end position="53"/>
    </location>
</feature>
<evidence type="ECO:0000259" key="8">
    <source>
        <dbReference type="Pfam" id="PF18955"/>
    </source>
</evidence>
<keyword evidence="5 6" id="KW-0472">Membrane</keyword>
<dbReference type="Proteomes" id="UP001589609">
    <property type="component" value="Unassembled WGS sequence"/>
</dbReference>
<dbReference type="InterPro" id="IPR044035">
    <property type="entry name" value="DUF5698"/>
</dbReference>
<dbReference type="Pfam" id="PF18955">
    <property type="entry name" value="DUF5698"/>
    <property type="match status" value="1"/>
</dbReference>
<evidence type="ECO:0000259" key="7">
    <source>
        <dbReference type="Pfam" id="PF10035"/>
    </source>
</evidence>
<comment type="subcellular location">
    <subcellularLocation>
        <location evidence="1 6">Cell membrane</location>
        <topology evidence="1 6">Multi-pass membrane protein</topology>
    </subcellularLocation>
</comment>
<keyword evidence="10" id="KW-1185">Reference proteome</keyword>
<dbReference type="PANTHER" id="PTHR40060">
    <property type="entry name" value="UPF0316 PROTEIN YEBE"/>
    <property type="match status" value="1"/>
</dbReference>
<organism evidence="9 10">
    <name type="scientific">Ectobacillus funiculus</name>
    <dbReference type="NCBI Taxonomy" id="137993"/>
    <lineage>
        <taxon>Bacteria</taxon>
        <taxon>Bacillati</taxon>
        <taxon>Bacillota</taxon>
        <taxon>Bacilli</taxon>
        <taxon>Bacillales</taxon>
        <taxon>Bacillaceae</taxon>
        <taxon>Ectobacillus</taxon>
    </lineage>
</organism>
<evidence type="ECO:0000256" key="5">
    <source>
        <dbReference type="ARBA" id="ARBA00023136"/>
    </source>
</evidence>
<dbReference type="InterPro" id="IPR019264">
    <property type="entry name" value="DUF2179"/>
</dbReference>
<keyword evidence="3 6" id="KW-0812">Transmembrane</keyword>
<dbReference type="RefSeq" id="WP_379949458.1">
    <property type="nucleotide sequence ID" value="NZ_JBHMAF010000062.1"/>
</dbReference>
<evidence type="ECO:0000256" key="6">
    <source>
        <dbReference type="HAMAP-Rule" id="MF_01515"/>
    </source>
</evidence>
<evidence type="ECO:0000313" key="9">
    <source>
        <dbReference type="EMBL" id="MFB9759162.1"/>
    </source>
</evidence>
<sequence length="175" mass="19388">MLGPALLIFLLQIIYVPILTIRTILLVKNQTKSAAGVGLLEGGIYIVSLGIVFQDLSNIWNITAYVIGFSVGLLLGGYIERKLAIGYITYNVSLLDKSNDLVEALRSSGFGVTVFEGEGINDTTRFRLDIVAKRSREKEFLEIVNTIAPKAFMASYEIRSFKGGYLTKVMKRKKT</sequence>
<evidence type="ECO:0000256" key="1">
    <source>
        <dbReference type="ARBA" id="ARBA00004651"/>
    </source>
</evidence>
<evidence type="ECO:0000313" key="10">
    <source>
        <dbReference type="Proteomes" id="UP001589609"/>
    </source>
</evidence>
<feature type="transmembrane region" description="Helical" evidence="6">
    <location>
        <begin position="6"/>
        <end position="27"/>
    </location>
</feature>
<dbReference type="EMBL" id="JBHMAF010000062">
    <property type="protein sequence ID" value="MFB9759162.1"/>
    <property type="molecule type" value="Genomic_DNA"/>
</dbReference>
<proteinExistence type="inferred from homology"/>
<dbReference type="HAMAP" id="MF_01515">
    <property type="entry name" value="UPF0316"/>
    <property type="match status" value="1"/>
</dbReference>
<gene>
    <name evidence="9" type="ORF">ACFFMS_11970</name>
</gene>
<name>A0ABV5WEW9_9BACI</name>
<reference evidence="9 10" key="1">
    <citation type="submission" date="2024-09" db="EMBL/GenBank/DDBJ databases">
        <authorList>
            <person name="Sun Q."/>
            <person name="Mori K."/>
        </authorList>
    </citation>
    <scope>NUCLEOTIDE SEQUENCE [LARGE SCALE GENOMIC DNA]</scope>
    <source>
        <strain evidence="9 10">JCM 11201</strain>
    </source>
</reference>
<comment type="caution">
    <text evidence="9">The sequence shown here is derived from an EMBL/GenBank/DDBJ whole genome shotgun (WGS) entry which is preliminary data.</text>
</comment>
<evidence type="ECO:0000256" key="3">
    <source>
        <dbReference type="ARBA" id="ARBA00022692"/>
    </source>
</evidence>
<comment type="similarity">
    <text evidence="6">Belongs to the UPF0316 family.</text>
</comment>
<keyword evidence="2 6" id="KW-1003">Cell membrane</keyword>